<dbReference type="Gramene" id="Pp3c19_7530V3.1">
    <property type="protein sequence ID" value="Pp3c19_7530V3.1"/>
    <property type="gene ID" value="Pp3c19_7530"/>
</dbReference>
<dbReference type="EMBL" id="ABEU02000019">
    <property type="protein sequence ID" value="PNR34019.1"/>
    <property type="molecule type" value="Genomic_DNA"/>
</dbReference>
<accession>A0A2K1IXL0</accession>
<evidence type="ECO:0000313" key="2">
    <source>
        <dbReference type="EnsemblPlants" id="Pp3c19_7530V3.1"/>
    </source>
</evidence>
<dbReference type="PANTHER" id="PTHR33831:SF4">
    <property type="entry name" value="GPI-ANCHORED PROTEIN"/>
    <property type="match status" value="1"/>
</dbReference>
<evidence type="ECO:0000313" key="3">
    <source>
        <dbReference type="Proteomes" id="UP000006727"/>
    </source>
</evidence>
<dbReference type="InParanoid" id="A0A2K1IXL0"/>
<dbReference type="InterPro" id="IPR040336">
    <property type="entry name" value="At1g61900-like"/>
</dbReference>
<dbReference type="PaxDb" id="3218-PP1S234_58V6.1"/>
<gene>
    <name evidence="1" type="ORF">PHYPA_023835</name>
</gene>
<sequence length="161" mass="17598">MASLGANTSLGNLCTTQSTNLTSGLCPITKVSQLEEMINTTKLLDACHSVDPLKECTEEPIFQSRVMDIAIQMAGQLMDDTDQLNGSAVPRVDCKNMVLAWLASKLGPDAANTMLRNLINYRINKGSSFQHAIGSRIFFCAIHLAMMSRSSTNLNLRKSKM</sequence>
<dbReference type="EnsemblPlants" id="Pp3c19_7530V3.1">
    <property type="protein sequence ID" value="Pp3c19_7530V3.1"/>
    <property type="gene ID" value="Pp3c19_7530"/>
</dbReference>
<evidence type="ECO:0000313" key="1">
    <source>
        <dbReference type="EMBL" id="PNR34019.1"/>
    </source>
</evidence>
<dbReference type="Proteomes" id="UP000006727">
    <property type="component" value="Chromosome 19"/>
</dbReference>
<protein>
    <submittedName>
        <fullName evidence="1 2">Uncharacterized protein</fullName>
    </submittedName>
</protein>
<dbReference type="PANTHER" id="PTHR33831">
    <property type="entry name" value="GPI-ANCHORED PROTEIN"/>
    <property type="match status" value="1"/>
</dbReference>
<reference evidence="2" key="3">
    <citation type="submission" date="2020-12" db="UniProtKB">
        <authorList>
            <consortium name="EnsemblPlants"/>
        </authorList>
    </citation>
    <scope>IDENTIFICATION</scope>
</reference>
<reference evidence="1 3" key="1">
    <citation type="journal article" date="2008" name="Science">
        <title>The Physcomitrella genome reveals evolutionary insights into the conquest of land by plants.</title>
        <authorList>
            <person name="Rensing S."/>
            <person name="Lang D."/>
            <person name="Zimmer A."/>
            <person name="Terry A."/>
            <person name="Salamov A."/>
            <person name="Shapiro H."/>
            <person name="Nishiyama T."/>
            <person name="Perroud P.-F."/>
            <person name="Lindquist E."/>
            <person name="Kamisugi Y."/>
            <person name="Tanahashi T."/>
            <person name="Sakakibara K."/>
            <person name="Fujita T."/>
            <person name="Oishi K."/>
            <person name="Shin-I T."/>
            <person name="Kuroki Y."/>
            <person name="Toyoda A."/>
            <person name="Suzuki Y."/>
            <person name="Hashimoto A."/>
            <person name="Yamaguchi K."/>
            <person name="Sugano A."/>
            <person name="Kohara Y."/>
            <person name="Fujiyama A."/>
            <person name="Anterola A."/>
            <person name="Aoki S."/>
            <person name="Ashton N."/>
            <person name="Barbazuk W.B."/>
            <person name="Barker E."/>
            <person name="Bennetzen J."/>
            <person name="Bezanilla M."/>
            <person name="Blankenship R."/>
            <person name="Cho S.H."/>
            <person name="Dutcher S."/>
            <person name="Estelle M."/>
            <person name="Fawcett J.A."/>
            <person name="Gundlach H."/>
            <person name="Hanada K."/>
            <person name="Heyl A."/>
            <person name="Hicks K.A."/>
            <person name="Hugh J."/>
            <person name="Lohr M."/>
            <person name="Mayer K."/>
            <person name="Melkozernov A."/>
            <person name="Murata T."/>
            <person name="Nelson D."/>
            <person name="Pils B."/>
            <person name="Prigge M."/>
            <person name="Reiss B."/>
            <person name="Renner T."/>
            <person name="Rombauts S."/>
            <person name="Rushton P."/>
            <person name="Sanderfoot A."/>
            <person name="Schween G."/>
            <person name="Shiu S.-H."/>
            <person name="Stueber K."/>
            <person name="Theodoulou F.L."/>
            <person name="Tu H."/>
            <person name="Van de Peer Y."/>
            <person name="Verrier P.J."/>
            <person name="Waters E."/>
            <person name="Wood A."/>
            <person name="Yang L."/>
            <person name="Cove D."/>
            <person name="Cuming A."/>
            <person name="Hasebe M."/>
            <person name="Lucas S."/>
            <person name="Mishler D.B."/>
            <person name="Reski R."/>
            <person name="Grigoriev I."/>
            <person name="Quatrano R.S."/>
            <person name="Boore J.L."/>
        </authorList>
    </citation>
    <scope>NUCLEOTIDE SEQUENCE [LARGE SCALE GENOMIC DNA]</scope>
    <source>
        <strain evidence="2 3">cv. Gransden 2004</strain>
    </source>
</reference>
<keyword evidence="3" id="KW-1185">Reference proteome</keyword>
<proteinExistence type="predicted"/>
<reference evidence="1 3" key="2">
    <citation type="journal article" date="2018" name="Plant J.">
        <title>The Physcomitrella patens chromosome-scale assembly reveals moss genome structure and evolution.</title>
        <authorList>
            <person name="Lang D."/>
            <person name="Ullrich K.K."/>
            <person name="Murat F."/>
            <person name="Fuchs J."/>
            <person name="Jenkins J."/>
            <person name="Haas F.B."/>
            <person name="Piednoel M."/>
            <person name="Gundlach H."/>
            <person name="Van Bel M."/>
            <person name="Meyberg R."/>
            <person name="Vives C."/>
            <person name="Morata J."/>
            <person name="Symeonidi A."/>
            <person name="Hiss M."/>
            <person name="Muchero W."/>
            <person name="Kamisugi Y."/>
            <person name="Saleh O."/>
            <person name="Blanc G."/>
            <person name="Decker E.L."/>
            <person name="van Gessel N."/>
            <person name="Grimwood J."/>
            <person name="Hayes R.D."/>
            <person name="Graham S.W."/>
            <person name="Gunter L.E."/>
            <person name="McDaniel S.F."/>
            <person name="Hoernstein S.N.W."/>
            <person name="Larsson A."/>
            <person name="Li F.W."/>
            <person name="Perroud P.F."/>
            <person name="Phillips J."/>
            <person name="Ranjan P."/>
            <person name="Rokshar D.S."/>
            <person name="Rothfels C.J."/>
            <person name="Schneider L."/>
            <person name="Shu S."/>
            <person name="Stevenson D.W."/>
            <person name="Thummler F."/>
            <person name="Tillich M."/>
            <person name="Villarreal Aguilar J.C."/>
            <person name="Widiez T."/>
            <person name="Wong G.K."/>
            <person name="Wymore A."/>
            <person name="Zhang Y."/>
            <person name="Zimmer A.D."/>
            <person name="Quatrano R.S."/>
            <person name="Mayer K.F.X."/>
            <person name="Goodstein D."/>
            <person name="Casacuberta J.M."/>
            <person name="Vandepoele K."/>
            <person name="Reski R."/>
            <person name="Cuming A.C."/>
            <person name="Tuskan G.A."/>
            <person name="Maumus F."/>
            <person name="Salse J."/>
            <person name="Schmutz J."/>
            <person name="Rensing S.A."/>
        </authorList>
    </citation>
    <scope>NUCLEOTIDE SEQUENCE [LARGE SCALE GENOMIC DNA]</scope>
    <source>
        <strain evidence="2 3">cv. Gransden 2004</strain>
    </source>
</reference>
<name>A0A2K1IXL0_PHYPA</name>
<dbReference type="AlphaFoldDB" id="A0A2K1IXL0"/>
<organism evidence="1">
    <name type="scientific">Physcomitrium patens</name>
    <name type="common">Spreading-leaved earth moss</name>
    <name type="synonym">Physcomitrella patens</name>
    <dbReference type="NCBI Taxonomy" id="3218"/>
    <lineage>
        <taxon>Eukaryota</taxon>
        <taxon>Viridiplantae</taxon>
        <taxon>Streptophyta</taxon>
        <taxon>Embryophyta</taxon>
        <taxon>Bryophyta</taxon>
        <taxon>Bryophytina</taxon>
        <taxon>Bryopsida</taxon>
        <taxon>Funariidae</taxon>
        <taxon>Funariales</taxon>
        <taxon>Funariaceae</taxon>
        <taxon>Physcomitrium</taxon>
    </lineage>
</organism>